<keyword evidence="17" id="KW-1185">Reference proteome</keyword>
<dbReference type="PROSITE" id="PS00108">
    <property type="entry name" value="PROTEIN_KINASE_ST"/>
    <property type="match status" value="1"/>
</dbReference>
<dbReference type="InterPro" id="IPR038408">
    <property type="entry name" value="GNK2_sf"/>
</dbReference>
<accession>A0A833RQL8</accession>
<name>A0A833RQL8_9POAL</name>
<evidence type="ECO:0000313" key="16">
    <source>
        <dbReference type="EMBL" id="KAF3339398.1"/>
    </source>
</evidence>
<evidence type="ECO:0000256" key="11">
    <source>
        <dbReference type="ARBA" id="ARBA00048679"/>
    </source>
</evidence>
<dbReference type="FunFam" id="3.30.430.20:FF:000003">
    <property type="entry name" value="Cysteine-rich RLK (RECEPTOR-like protein kinase) 10"/>
    <property type="match status" value="1"/>
</dbReference>
<dbReference type="PROSITE" id="PS51473">
    <property type="entry name" value="GNK2"/>
    <property type="match status" value="2"/>
</dbReference>
<reference evidence="16" key="1">
    <citation type="submission" date="2020-01" db="EMBL/GenBank/DDBJ databases">
        <title>Genome sequence of Kobresia littledalei, the first chromosome-level genome in the family Cyperaceae.</title>
        <authorList>
            <person name="Qu G."/>
        </authorList>
    </citation>
    <scope>NUCLEOTIDE SEQUENCE</scope>
    <source>
        <strain evidence="16">C.B.Clarke</strain>
        <tissue evidence="16">Leaf</tissue>
    </source>
</reference>
<dbReference type="InterPro" id="IPR002902">
    <property type="entry name" value="GNK2"/>
</dbReference>
<proteinExistence type="predicted"/>
<dbReference type="OrthoDB" id="663250at2759"/>
<dbReference type="Proteomes" id="UP000623129">
    <property type="component" value="Unassembled WGS sequence"/>
</dbReference>
<evidence type="ECO:0000256" key="13">
    <source>
        <dbReference type="SAM" id="SignalP"/>
    </source>
</evidence>
<dbReference type="PANTHER" id="PTHR32099">
    <property type="entry name" value="CYSTEINE-RICH REPEAT SECRETORY PROTEIN"/>
    <property type="match status" value="1"/>
</dbReference>
<evidence type="ECO:0000256" key="5">
    <source>
        <dbReference type="ARBA" id="ARBA00022737"/>
    </source>
</evidence>
<dbReference type="EMBL" id="SWLB01000004">
    <property type="protein sequence ID" value="KAF3339398.1"/>
    <property type="molecule type" value="Genomic_DNA"/>
</dbReference>
<evidence type="ECO:0000256" key="9">
    <source>
        <dbReference type="ARBA" id="ARBA00023180"/>
    </source>
</evidence>
<feature type="compositionally biased region" description="Low complexity" evidence="12">
    <location>
        <begin position="277"/>
        <end position="293"/>
    </location>
</feature>
<evidence type="ECO:0000256" key="1">
    <source>
        <dbReference type="ARBA" id="ARBA00012513"/>
    </source>
</evidence>
<dbReference type="Pfam" id="PF00069">
    <property type="entry name" value="Pkinase"/>
    <property type="match status" value="1"/>
</dbReference>
<dbReference type="InterPro" id="IPR008271">
    <property type="entry name" value="Ser/Thr_kinase_AS"/>
</dbReference>
<dbReference type="EC" id="2.7.11.1" evidence="1"/>
<comment type="catalytic activity">
    <reaction evidence="10">
        <text>L-threonyl-[protein] + ATP = O-phospho-L-threonyl-[protein] + ADP + H(+)</text>
        <dbReference type="Rhea" id="RHEA:46608"/>
        <dbReference type="Rhea" id="RHEA-COMP:11060"/>
        <dbReference type="Rhea" id="RHEA-COMP:11605"/>
        <dbReference type="ChEBI" id="CHEBI:15378"/>
        <dbReference type="ChEBI" id="CHEBI:30013"/>
        <dbReference type="ChEBI" id="CHEBI:30616"/>
        <dbReference type="ChEBI" id="CHEBI:61977"/>
        <dbReference type="ChEBI" id="CHEBI:456216"/>
        <dbReference type="EC" id="2.7.11.1"/>
    </reaction>
</comment>
<feature type="domain" description="Gnk2-homologous" evidence="15">
    <location>
        <begin position="147"/>
        <end position="255"/>
    </location>
</feature>
<feature type="region of interest" description="Disordered" evidence="12">
    <location>
        <begin position="267"/>
        <end position="299"/>
    </location>
</feature>
<dbReference type="PANTHER" id="PTHR32099:SF42">
    <property type="entry name" value="CYSTEINE-RICH RECEPTOR-LIKE PROTEIN KINASE 9-RELATED"/>
    <property type="match status" value="1"/>
</dbReference>
<dbReference type="InterPro" id="IPR000719">
    <property type="entry name" value="Prot_kinase_dom"/>
</dbReference>
<keyword evidence="4 13" id="KW-0732">Signal</keyword>
<dbReference type="CDD" id="cd23509">
    <property type="entry name" value="Gnk2-like"/>
    <property type="match status" value="2"/>
</dbReference>
<comment type="catalytic activity">
    <reaction evidence="11">
        <text>L-seryl-[protein] + ATP = O-phospho-L-seryl-[protein] + ADP + H(+)</text>
        <dbReference type="Rhea" id="RHEA:17989"/>
        <dbReference type="Rhea" id="RHEA-COMP:9863"/>
        <dbReference type="Rhea" id="RHEA-COMP:11604"/>
        <dbReference type="ChEBI" id="CHEBI:15378"/>
        <dbReference type="ChEBI" id="CHEBI:29999"/>
        <dbReference type="ChEBI" id="CHEBI:30616"/>
        <dbReference type="ChEBI" id="CHEBI:83421"/>
        <dbReference type="ChEBI" id="CHEBI:456216"/>
        <dbReference type="EC" id="2.7.11.1"/>
    </reaction>
</comment>
<dbReference type="Gene3D" id="3.30.430.20">
    <property type="entry name" value="Gnk2 domain, C-X8-C-X2-C motif"/>
    <property type="match status" value="2"/>
</dbReference>
<dbReference type="Gene3D" id="1.10.510.10">
    <property type="entry name" value="Transferase(Phosphotransferase) domain 1"/>
    <property type="match status" value="1"/>
</dbReference>
<dbReference type="PROSITE" id="PS50011">
    <property type="entry name" value="PROTEIN_KINASE_DOM"/>
    <property type="match status" value="1"/>
</dbReference>
<keyword evidence="5" id="KW-0677">Repeat</keyword>
<dbReference type="Pfam" id="PF01657">
    <property type="entry name" value="Stress-antifung"/>
    <property type="match status" value="2"/>
</dbReference>
<dbReference type="FunFam" id="3.30.430.20:FF:000002">
    <property type="entry name" value="Cysteine-rich receptor-like protein kinase 10"/>
    <property type="match status" value="1"/>
</dbReference>
<dbReference type="AlphaFoldDB" id="A0A833RQL8"/>
<evidence type="ECO:0000256" key="7">
    <source>
        <dbReference type="ARBA" id="ARBA00022777"/>
    </source>
</evidence>
<evidence type="ECO:0000259" key="14">
    <source>
        <dbReference type="PROSITE" id="PS50011"/>
    </source>
</evidence>
<feature type="domain" description="Gnk2-homologous" evidence="15">
    <location>
        <begin position="25"/>
        <end position="128"/>
    </location>
</feature>
<evidence type="ECO:0000256" key="2">
    <source>
        <dbReference type="ARBA" id="ARBA00022527"/>
    </source>
</evidence>
<evidence type="ECO:0000256" key="10">
    <source>
        <dbReference type="ARBA" id="ARBA00047899"/>
    </source>
</evidence>
<keyword evidence="8" id="KW-0067">ATP-binding</keyword>
<dbReference type="SUPFAM" id="SSF56112">
    <property type="entry name" value="Protein kinase-like (PK-like)"/>
    <property type="match status" value="1"/>
</dbReference>
<protein>
    <recommendedName>
        <fullName evidence="1">non-specific serine/threonine protein kinase</fullName>
        <ecNumber evidence="1">2.7.11.1</ecNumber>
    </recommendedName>
</protein>
<evidence type="ECO:0000256" key="12">
    <source>
        <dbReference type="SAM" id="MobiDB-lite"/>
    </source>
</evidence>
<comment type="caution">
    <text evidence="16">The sequence shown here is derived from an EMBL/GenBank/DDBJ whole genome shotgun (WGS) entry which is preliminary data.</text>
</comment>
<organism evidence="16 17">
    <name type="scientific">Carex littledalei</name>
    <dbReference type="NCBI Taxonomy" id="544730"/>
    <lineage>
        <taxon>Eukaryota</taxon>
        <taxon>Viridiplantae</taxon>
        <taxon>Streptophyta</taxon>
        <taxon>Embryophyta</taxon>
        <taxon>Tracheophyta</taxon>
        <taxon>Spermatophyta</taxon>
        <taxon>Magnoliopsida</taxon>
        <taxon>Liliopsida</taxon>
        <taxon>Poales</taxon>
        <taxon>Cyperaceae</taxon>
        <taxon>Cyperoideae</taxon>
        <taxon>Cariceae</taxon>
        <taxon>Carex</taxon>
        <taxon>Carex subgen. Euthyceras</taxon>
    </lineage>
</organism>
<evidence type="ECO:0000256" key="8">
    <source>
        <dbReference type="ARBA" id="ARBA00022840"/>
    </source>
</evidence>
<keyword evidence="16" id="KW-0675">Receptor</keyword>
<evidence type="ECO:0000313" key="17">
    <source>
        <dbReference type="Proteomes" id="UP000623129"/>
    </source>
</evidence>
<feature type="chain" id="PRO_5032632736" description="non-specific serine/threonine protein kinase" evidence="13">
    <location>
        <begin position="24"/>
        <end position="382"/>
    </location>
</feature>
<evidence type="ECO:0000259" key="15">
    <source>
        <dbReference type="PROSITE" id="PS51473"/>
    </source>
</evidence>
<feature type="domain" description="Protein kinase" evidence="14">
    <location>
        <begin position="183"/>
        <end position="382"/>
    </location>
</feature>
<evidence type="ECO:0000256" key="6">
    <source>
        <dbReference type="ARBA" id="ARBA00022741"/>
    </source>
</evidence>
<dbReference type="GO" id="GO:0004674">
    <property type="term" value="F:protein serine/threonine kinase activity"/>
    <property type="evidence" value="ECO:0007669"/>
    <property type="project" value="UniProtKB-KW"/>
</dbReference>
<feature type="signal peptide" evidence="13">
    <location>
        <begin position="1"/>
        <end position="23"/>
    </location>
</feature>
<evidence type="ECO:0000256" key="3">
    <source>
        <dbReference type="ARBA" id="ARBA00022679"/>
    </source>
</evidence>
<keyword evidence="3" id="KW-0808">Transferase</keyword>
<keyword evidence="7 16" id="KW-0418">Kinase</keyword>
<dbReference type="GO" id="GO:0005524">
    <property type="term" value="F:ATP binding"/>
    <property type="evidence" value="ECO:0007669"/>
    <property type="project" value="UniProtKB-KW"/>
</dbReference>
<gene>
    <name evidence="16" type="ORF">FCM35_KLT16869</name>
</gene>
<keyword evidence="2" id="KW-0723">Serine/threonine-protein kinase</keyword>
<dbReference type="InterPro" id="IPR011009">
    <property type="entry name" value="Kinase-like_dom_sf"/>
</dbReference>
<keyword evidence="6" id="KW-0547">Nucleotide-binding</keyword>
<dbReference type="FunFam" id="1.10.510.10:FF:001023">
    <property type="entry name" value="Os07g0541700 protein"/>
    <property type="match status" value="1"/>
</dbReference>
<evidence type="ECO:0000256" key="4">
    <source>
        <dbReference type="ARBA" id="ARBA00022729"/>
    </source>
</evidence>
<sequence>MQNITPCLFALFLTNLCLHLSSAADVLYEICGSTGNYTVNSTYSSNLKTLSSSLSTEAVAEQGFYENTIGTAPDQISGLVLCRGDVNSSSCGDCLNQSFQDVMNLCPYTKEATIYYDFCLLRYSNQQFLNSTDNLNQIIMYNTQNVTSSVISGWDPSNKTVKNNFDTMVNTLFTSVSDYATSKSRKRNFGTGAINITASLPATYGLSQCTGDFSNNTCRACLQDLIDEMPKYFSGNQGGRILGVRCSVRYEIYTFFFGNPDQQIGTISETVIPTPPDSTSSPRTPPDSTSSPSKGEYSTPDCLYKTKGELLNWERRFEIIEGIAQGLLYLHKHSRLRIIHRDLKASNILLDSEMNPKISDFGLARIFSSKELQANTNRVVGT</sequence>
<keyword evidence="9" id="KW-0325">Glycoprotein</keyword>